<dbReference type="CDD" id="cd00600">
    <property type="entry name" value="Sm_like"/>
    <property type="match status" value="1"/>
</dbReference>
<proteinExistence type="predicted"/>
<protein>
    <recommendedName>
        <fullName evidence="1">Sm domain-containing protein</fullName>
    </recommendedName>
</protein>
<sequence>MNTPDDFVAHLYRYVGCSVKVYTKNNLVVAGNLRGMDLYHNLLLGEARVTTRSGVPATPYQLDASGTMVVRAEDVAFYTVLTIPGPRRSKKPFAFTSRPKE</sequence>
<dbReference type="AlphaFoldDB" id="A0A6A4KKG4"/>
<accession>A0A6A4KKG4</accession>
<dbReference type="InterPro" id="IPR010920">
    <property type="entry name" value="LSM_dom_sf"/>
</dbReference>
<dbReference type="Pfam" id="PF01423">
    <property type="entry name" value="LSM"/>
    <property type="match status" value="1"/>
</dbReference>
<dbReference type="Proteomes" id="UP000466442">
    <property type="component" value="Linkage Group LG1"/>
</dbReference>
<keyword evidence="3" id="KW-1185">Reference proteome</keyword>
<feature type="domain" description="Sm" evidence="1">
    <location>
        <begin position="13"/>
        <end position="78"/>
    </location>
</feature>
<dbReference type="InterPro" id="IPR001163">
    <property type="entry name" value="Sm_dom_euk/arc"/>
</dbReference>
<evidence type="ECO:0000259" key="1">
    <source>
        <dbReference type="Pfam" id="PF01423"/>
    </source>
</evidence>
<dbReference type="EMBL" id="WIXP02000001">
    <property type="protein sequence ID" value="KAF6216739.1"/>
    <property type="molecule type" value="Genomic_DNA"/>
</dbReference>
<evidence type="ECO:0000313" key="2">
    <source>
        <dbReference type="EMBL" id="KAF6216739.1"/>
    </source>
</evidence>
<name>A0A6A4KKG4_APOLU</name>
<comment type="caution">
    <text evidence="2">The sequence shown here is derived from an EMBL/GenBank/DDBJ whole genome shotgun (WGS) entry which is preliminary data.</text>
</comment>
<dbReference type="Gene3D" id="2.30.30.100">
    <property type="match status" value="1"/>
</dbReference>
<organism evidence="2 3">
    <name type="scientific">Apolygus lucorum</name>
    <name type="common">Small green plant bug</name>
    <name type="synonym">Lygocoris lucorum</name>
    <dbReference type="NCBI Taxonomy" id="248454"/>
    <lineage>
        <taxon>Eukaryota</taxon>
        <taxon>Metazoa</taxon>
        <taxon>Ecdysozoa</taxon>
        <taxon>Arthropoda</taxon>
        <taxon>Hexapoda</taxon>
        <taxon>Insecta</taxon>
        <taxon>Pterygota</taxon>
        <taxon>Neoptera</taxon>
        <taxon>Paraneoptera</taxon>
        <taxon>Hemiptera</taxon>
        <taxon>Heteroptera</taxon>
        <taxon>Panheteroptera</taxon>
        <taxon>Cimicomorpha</taxon>
        <taxon>Miridae</taxon>
        <taxon>Mirini</taxon>
        <taxon>Apolygus</taxon>
    </lineage>
</organism>
<reference evidence="2" key="1">
    <citation type="journal article" date="2021" name="Mol. Ecol. Resour.">
        <title>Apolygus lucorum genome provides insights into omnivorousness and mesophyll feeding.</title>
        <authorList>
            <person name="Liu Y."/>
            <person name="Liu H."/>
            <person name="Wang H."/>
            <person name="Huang T."/>
            <person name="Liu B."/>
            <person name="Yang B."/>
            <person name="Yin L."/>
            <person name="Li B."/>
            <person name="Zhang Y."/>
            <person name="Zhang S."/>
            <person name="Jiang F."/>
            <person name="Zhang X."/>
            <person name="Ren Y."/>
            <person name="Wang B."/>
            <person name="Wang S."/>
            <person name="Lu Y."/>
            <person name="Wu K."/>
            <person name="Fan W."/>
            <person name="Wang G."/>
        </authorList>
    </citation>
    <scope>NUCLEOTIDE SEQUENCE</scope>
    <source>
        <strain evidence="2">12Hb</strain>
    </source>
</reference>
<dbReference type="SUPFAM" id="SSF50182">
    <property type="entry name" value="Sm-like ribonucleoproteins"/>
    <property type="match status" value="1"/>
</dbReference>
<gene>
    <name evidence="2" type="ORF">GE061_001088</name>
</gene>
<evidence type="ECO:0000313" key="3">
    <source>
        <dbReference type="Proteomes" id="UP000466442"/>
    </source>
</evidence>